<evidence type="ECO:0000313" key="3">
    <source>
        <dbReference type="Proteomes" id="UP000724874"/>
    </source>
</evidence>
<proteinExistence type="predicted"/>
<comment type="caution">
    <text evidence="2">The sequence shown here is derived from an EMBL/GenBank/DDBJ whole genome shotgun (WGS) entry which is preliminary data.</text>
</comment>
<dbReference type="OrthoDB" id="3026402at2759"/>
<keyword evidence="3" id="KW-1185">Reference proteome</keyword>
<evidence type="ECO:0000313" key="2">
    <source>
        <dbReference type="EMBL" id="KAF8883339.1"/>
    </source>
</evidence>
<name>A0A9P5NEA1_GYMJU</name>
<keyword evidence="1" id="KW-0732">Signal</keyword>
<feature type="signal peptide" evidence="1">
    <location>
        <begin position="1"/>
        <end position="19"/>
    </location>
</feature>
<sequence>MAKFYILSAILLLVAHGLAVPTPEDDIVYHCANGVDTCPSSEWTCCGPILQGVGGTCMKLKPGEVCAL</sequence>
<reference evidence="2" key="1">
    <citation type="submission" date="2020-11" db="EMBL/GenBank/DDBJ databases">
        <authorList>
            <consortium name="DOE Joint Genome Institute"/>
            <person name="Ahrendt S."/>
            <person name="Riley R."/>
            <person name="Andreopoulos W."/>
            <person name="LaButti K."/>
            <person name="Pangilinan J."/>
            <person name="Ruiz-duenas F.J."/>
            <person name="Barrasa J.M."/>
            <person name="Sanchez-Garcia M."/>
            <person name="Camarero S."/>
            <person name="Miyauchi S."/>
            <person name="Serrano A."/>
            <person name="Linde D."/>
            <person name="Babiker R."/>
            <person name="Drula E."/>
            <person name="Ayuso-Fernandez I."/>
            <person name="Pacheco R."/>
            <person name="Padilla G."/>
            <person name="Ferreira P."/>
            <person name="Barriuso J."/>
            <person name="Kellner H."/>
            <person name="Castanera R."/>
            <person name="Alfaro M."/>
            <person name="Ramirez L."/>
            <person name="Pisabarro A.G."/>
            <person name="Kuo A."/>
            <person name="Tritt A."/>
            <person name="Lipzen A."/>
            <person name="He G."/>
            <person name="Yan M."/>
            <person name="Ng V."/>
            <person name="Cullen D."/>
            <person name="Martin F."/>
            <person name="Rosso M.-N."/>
            <person name="Henrissat B."/>
            <person name="Hibbett D."/>
            <person name="Martinez A.T."/>
            <person name="Grigoriev I.V."/>
        </authorList>
    </citation>
    <scope>NUCLEOTIDE SEQUENCE</scope>
    <source>
        <strain evidence="2">AH 44721</strain>
    </source>
</reference>
<protein>
    <submittedName>
        <fullName evidence="2">Uncharacterized protein</fullName>
    </submittedName>
</protein>
<organism evidence="2 3">
    <name type="scientific">Gymnopilus junonius</name>
    <name type="common">Spectacular rustgill mushroom</name>
    <name type="synonym">Gymnopilus spectabilis subsp. junonius</name>
    <dbReference type="NCBI Taxonomy" id="109634"/>
    <lineage>
        <taxon>Eukaryota</taxon>
        <taxon>Fungi</taxon>
        <taxon>Dikarya</taxon>
        <taxon>Basidiomycota</taxon>
        <taxon>Agaricomycotina</taxon>
        <taxon>Agaricomycetes</taxon>
        <taxon>Agaricomycetidae</taxon>
        <taxon>Agaricales</taxon>
        <taxon>Agaricineae</taxon>
        <taxon>Hymenogastraceae</taxon>
        <taxon>Gymnopilus</taxon>
    </lineage>
</organism>
<gene>
    <name evidence="2" type="ORF">CPB84DRAFT_1850984</name>
</gene>
<dbReference type="Proteomes" id="UP000724874">
    <property type="component" value="Unassembled WGS sequence"/>
</dbReference>
<dbReference type="AlphaFoldDB" id="A0A9P5NEA1"/>
<feature type="chain" id="PRO_5040494631" evidence="1">
    <location>
        <begin position="20"/>
        <end position="68"/>
    </location>
</feature>
<accession>A0A9P5NEA1</accession>
<dbReference type="EMBL" id="JADNYJ010000116">
    <property type="protein sequence ID" value="KAF8883339.1"/>
    <property type="molecule type" value="Genomic_DNA"/>
</dbReference>
<evidence type="ECO:0000256" key="1">
    <source>
        <dbReference type="SAM" id="SignalP"/>
    </source>
</evidence>